<organism evidence="4 5">
    <name type="scientific">PS1 clade bacterium</name>
    <dbReference type="NCBI Taxonomy" id="2175152"/>
    <lineage>
        <taxon>Bacteria</taxon>
        <taxon>Pseudomonadati</taxon>
        <taxon>Pseudomonadota</taxon>
        <taxon>Alphaproteobacteria</taxon>
        <taxon>PS1 clade</taxon>
    </lineage>
</organism>
<evidence type="ECO:0000313" key="4">
    <source>
        <dbReference type="EMBL" id="RCL73387.1"/>
    </source>
</evidence>
<comment type="similarity">
    <text evidence="1">Belongs to the MlaA family.</text>
</comment>
<dbReference type="EMBL" id="QOQD01000007">
    <property type="protein sequence ID" value="RCL73387.1"/>
    <property type="molecule type" value="Genomic_DNA"/>
</dbReference>
<gene>
    <name evidence="4" type="ORF">DBW71_03815</name>
</gene>
<dbReference type="AlphaFoldDB" id="A0A368DNH7"/>
<evidence type="ECO:0000313" key="5">
    <source>
        <dbReference type="Proteomes" id="UP000253570"/>
    </source>
</evidence>
<dbReference type="Proteomes" id="UP000253570">
    <property type="component" value="Unassembled WGS sequence"/>
</dbReference>
<proteinExistence type="inferred from homology"/>
<keyword evidence="2 3" id="KW-0732">Signal</keyword>
<name>A0A368DNH7_9PROT</name>
<evidence type="ECO:0000256" key="3">
    <source>
        <dbReference type="SAM" id="SignalP"/>
    </source>
</evidence>
<keyword evidence="4" id="KW-0449">Lipoprotein</keyword>
<dbReference type="Pfam" id="PF04333">
    <property type="entry name" value="MlaA"/>
    <property type="match status" value="1"/>
</dbReference>
<protein>
    <submittedName>
        <fullName evidence="4">VacJ family lipoprotein</fullName>
    </submittedName>
</protein>
<evidence type="ECO:0000256" key="2">
    <source>
        <dbReference type="ARBA" id="ARBA00022729"/>
    </source>
</evidence>
<comment type="caution">
    <text evidence="4">The sequence shown here is derived from an EMBL/GenBank/DDBJ whole genome shotgun (WGS) entry which is preliminary data.</text>
</comment>
<feature type="chain" id="PRO_5016654148" evidence="3">
    <location>
        <begin position="31"/>
        <end position="281"/>
    </location>
</feature>
<reference evidence="4 5" key="1">
    <citation type="journal article" date="2018" name="Microbiome">
        <title>Fine metagenomic profile of the Mediterranean stratified and mixed water columns revealed by assembly and recruitment.</title>
        <authorList>
            <person name="Haro-Moreno J.M."/>
            <person name="Lopez-Perez M."/>
            <person name="De La Torre J.R."/>
            <person name="Picazo A."/>
            <person name="Camacho A."/>
            <person name="Rodriguez-Valera F."/>
        </authorList>
    </citation>
    <scope>NUCLEOTIDE SEQUENCE [LARGE SCALE GENOMIC DNA]</scope>
    <source>
        <strain evidence="4">MED-G57</strain>
    </source>
</reference>
<dbReference type="PRINTS" id="PR01805">
    <property type="entry name" value="VACJLIPOPROT"/>
</dbReference>
<sequence>MYHTMKLKIRSYLPILFALIFIFSMNDSHADSFVDPEKDIDTNYAVNIDEVDSQNSTNGYDPIETTNRKIFAFNDGLDKGILKPLAKGYRAIVPSQGRTAIRNFLHNLETPTVLINDLLQGNSDRAGITLKRFMINSTAGFFGFGDPASDLGYARHTEDFAQTLAVYGVPDGPYIVSPFFGPSTPRHIAGRIVDFAAHPLTWYLQEQDSEARYTYGITETLVAREELLDILDETEANSTDYYVTIRNLYRQRRIDEINNGVPSDEASEYSIDTARDLNLVF</sequence>
<dbReference type="PANTHER" id="PTHR30035:SF3">
    <property type="entry name" value="INTERMEMBRANE PHOSPHOLIPID TRANSPORT SYSTEM LIPOPROTEIN MLAA"/>
    <property type="match status" value="1"/>
</dbReference>
<evidence type="ECO:0000256" key="1">
    <source>
        <dbReference type="ARBA" id="ARBA00010634"/>
    </source>
</evidence>
<dbReference type="InterPro" id="IPR007428">
    <property type="entry name" value="MlaA"/>
</dbReference>
<dbReference type="PANTHER" id="PTHR30035">
    <property type="entry name" value="LIPOPROTEIN VACJ-RELATED"/>
    <property type="match status" value="1"/>
</dbReference>
<dbReference type="GO" id="GO:0016020">
    <property type="term" value="C:membrane"/>
    <property type="evidence" value="ECO:0007669"/>
    <property type="project" value="InterPro"/>
</dbReference>
<accession>A0A368DNH7</accession>
<dbReference type="GO" id="GO:0120010">
    <property type="term" value="P:intermembrane phospholipid transfer"/>
    <property type="evidence" value="ECO:0007669"/>
    <property type="project" value="TreeGrafter"/>
</dbReference>
<feature type="signal peptide" evidence="3">
    <location>
        <begin position="1"/>
        <end position="30"/>
    </location>
</feature>